<feature type="transmembrane region" description="Helical" evidence="1">
    <location>
        <begin position="74"/>
        <end position="93"/>
    </location>
</feature>
<reference evidence="2 3" key="1">
    <citation type="submission" date="2020-10" db="EMBL/GenBank/DDBJ databases">
        <authorList>
            <person name="Peeters C."/>
        </authorList>
    </citation>
    <scope>NUCLEOTIDE SEQUENCE [LARGE SCALE GENOMIC DNA]</scope>
    <source>
        <strain evidence="2 3">LMG 28140</strain>
    </source>
</reference>
<accession>A0ABN7HIT3</accession>
<protein>
    <recommendedName>
        <fullName evidence="4">Low affinity iron permease family protein</fullName>
    </recommendedName>
</protein>
<comment type="caution">
    <text evidence="2">The sequence shown here is derived from an EMBL/GenBank/DDBJ whole genome shotgun (WGS) entry which is preliminary data.</text>
</comment>
<proteinExistence type="predicted"/>
<dbReference type="Pfam" id="PF04120">
    <property type="entry name" value="Iron_permease"/>
    <property type="match status" value="1"/>
</dbReference>
<evidence type="ECO:0000313" key="3">
    <source>
        <dbReference type="Proteomes" id="UP000598032"/>
    </source>
</evidence>
<organism evidence="2 3">
    <name type="scientific">Paraburkholderia metrosideri</name>
    <dbReference type="NCBI Taxonomy" id="580937"/>
    <lineage>
        <taxon>Bacteria</taxon>
        <taxon>Pseudomonadati</taxon>
        <taxon>Pseudomonadota</taxon>
        <taxon>Betaproteobacteria</taxon>
        <taxon>Burkholderiales</taxon>
        <taxon>Burkholderiaceae</taxon>
        <taxon>Paraburkholderia</taxon>
    </lineage>
</organism>
<dbReference type="InterPro" id="IPR007251">
    <property type="entry name" value="Iron_permease_Fet4"/>
</dbReference>
<sequence length="169" mass="17974">MREEAPNTYADSLDTVPDTSSPAYAARHPVTRAFDAFASTVTRLAGSPVAFGVAAITVLVWAVTGPLFHFSDGWQLVINTGTTIITFLMVFLIQQSQNKDSVAVHLKLNELLASHRAANNQLIGIEDASEDDLRRLAAAYLRLASKAGTAGVESTESVDVDACVDGPAQ</sequence>
<keyword evidence="3" id="KW-1185">Reference proteome</keyword>
<evidence type="ECO:0008006" key="4">
    <source>
        <dbReference type="Google" id="ProtNLM"/>
    </source>
</evidence>
<name>A0ABN7HIT3_9BURK</name>
<keyword evidence="1" id="KW-0472">Membrane</keyword>
<dbReference type="RefSeq" id="WP_201640877.1">
    <property type="nucleotide sequence ID" value="NZ_CAJHCP010000002.1"/>
</dbReference>
<evidence type="ECO:0000313" key="2">
    <source>
        <dbReference type="EMBL" id="CAD6515745.1"/>
    </source>
</evidence>
<feature type="transmembrane region" description="Helical" evidence="1">
    <location>
        <begin position="49"/>
        <end position="68"/>
    </location>
</feature>
<dbReference type="EMBL" id="CAJHCP010000002">
    <property type="protein sequence ID" value="CAD6515745.1"/>
    <property type="molecule type" value="Genomic_DNA"/>
</dbReference>
<evidence type="ECO:0000256" key="1">
    <source>
        <dbReference type="SAM" id="Phobius"/>
    </source>
</evidence>
<gene>
    <name evidence="2" type="ORF">LMG28140_00649</name>
</gene>
<keyword evidence="1" id="KW-0812">Transmembrane</keyword>
<keyword evidence="1" id="KW-1133">Transmembrane helix</keyword>
<dbReference type="Proteomes" id="UP000598032">
    <property type="component" value="Unassembled WGS sequence"/>
</dbReference>